<proteinExistence type="predicted"/>
<dbReference type="EMBL" id="BAAANL010000002">
    <property type="protein sequence ID" value="GAA1857091.1"/>
    <property type="molecule type" value="Genomic_DNA"/>
</dbReference>
<gene>
    <name evidence="1" type="ORF">GCM10009751_13030</name>
</gene>
<evidence type="ECO:0000313" key="2">
    <source>
        <dbReference type="Proteomes" id="UP001501094"/>
    </source>
</evidence>
<dbReference type="RefSeq" id="WP_344100777.1">
    <property type="nucleotide sequence ID" value="NZ_BAAANL010000002.1"/>
</dbReference>
<evidence type="ECO:0000313" key="1">
    <source>
        <dbReference type="EMBL" id="GAA1857091.1"/>
    </source>
</evidence>
<evidence type="ECO:0008006" key="3">
    <source>
        <dbReference type="Google" id="ProtNLM"/>
    </source>
</evidence>
<reference evidence="1 2" key="1">
    <citation type="journal article" date="2019" name="Int. J. Syst. Evol. Microbiol.">
        <title>The Global Catalogue of Microorganisms (GCM) 10K type strain sequencing project: providing services to taxonomists for standard genome sequencing and annotation.</title>
        <authorList>
            <consortium name="The Broad Institute Genomics Platform"/>
            <consortium name="The Broad Institute Genome Sequencing Center for Infectious Disease"/>
            <person name="Wu L."/>
            <person name="Ma J."/>
        </authorList>
    </citation>
    <scope>NUCLEOTIDE SEQUENCE [LARGE SCALE GENOMIC DNA]</scope>
    <source>
        <strain evidence="1 2">JCM 14326</strain>
    </source>
</reference>
<dbReference type="SUPFAM" id="SSF69279">
    <property type="entry name" value="Phage tail proteins"/>
    <property type="match status" value="1"/>
</dbReference>
<protein>
    <recommendedName>
        <fullName evidence="3">Phage protein D</fullName>
    </recommendedName>
</protein>
<accession>A0ABN2N850</accession>
<sequence>MSLLGTHLSVLAGPTVPLPLPPDVTQRVRSVTVTESDRGRSAFTITLDAGRSGPAAAADTPALTTSPLRPNARVVVLLTRGVLPQTLVDGIVTETTFQPGGTDQRAEISVTGQDVSLLLDRNELAAEHIGLEDSLQVLRIAGPYATQRIVPLVLPPPVMNPPLPMERTPTQQGTDWQHLQQLARWHGYVCYVVPGPFPGPTTLYWGPAVRVGVPQPALSVDLGSATNVRGAVSFRTDVLAPELVAGEVQDPRAGTTIPVRTVAPTRPPLAAFPVSAEHRAQLRTRLLRDPGAGATSALGRAQGVTDATADAVTATGTLSGGEYGSVLRPRALVGMRGAGLVNDGLWYVKQVVHRVARGSYTADFTLTRDGYGALSPVVRV</sequence>
<comment type="caution">
    <text evidence="1">The sequence shown here is derived from an EMBL/GenBank/DDBJ whole genome shotgun (WGS) entry which is preliminary data.</text>
</comment>
<organism evidence="1 2">
    <name type="scientific">Myceligenerans crystallogenes</name>
    <dbReference type="NCBI Taxonomy" id="316335"/>
    <lineage>
        <taxon>Bacteria</taxon>
        <taxon>Bacillati</taxon>
        <taxon>Actinomycetota</taxon>
        <taxon>Actinomycetes</taxon>
        <taxon>Micrococcales</taxon>
        <taxon>Promicromonosporaceae</taxon>
        <taxon>Myceligenerans</taxon>
    </lineage>
</organism>
<keyword evidence="2" id="KW-1185">Reference proteome</keyword>
<name>A0ABN2N850_9MICO</name>
<dbReference type="Proteomes" id="UP001501094">
    <property type="component" value="Unassembled WGS sequence"/>
</dbReference>